<dbReference type="Proteomes" id="UP000823922">
    <property type="component" value="Unassembled WGS sequence"/>
</dbReference>
<evidence type="ECO:0000313" key="3">
    <source>
        <dbReference type="Proteomes" id="UP000823922"/>
    </source>
</evidence>
<evidence type="ECO:0000259" key="1">
    <source>
        <dbReference type="PROSITE" id="PS51186"/>
    </source>
</evidence>
<feature type="domain" description="N-acetyltransferase" evidence="1">
    <location>
        <begin position="3"/>
        <end position="139"/>
    </location>
</feature>
<proteinExistence type="predicted"/>
<dbReference type="InterPro" id="IPR053144">
    <property type="entry name" value="Acetyltransferase_Butenolide"/>
</dbReference>
<comment type="caution">
    <text evidence="2">The sequence shown here is derived from an EMBL/GenBank/DDBJ whole genome shotgun (WGS) entry which is preliminary data.</text>
</comment>
<accession>A0A9D2TRA9</accession>
<dbReference type="PROSITE" id="PS51186">
    <property type="entry name" value="GNAT"/>
    <property type="match status" value="1"/>
</dbReference>
<evidence type="ECO:0000313" key="2">
    <source>
        <dbReference type="EMBL" id="HJC86653.1"/>
    </source>
</evidence>
<dbReference type="Gene3D" id="3.40.630.30">
    <property type="match status" value="1"/>
</dbReference>
<dbReference type="AlphaFoldDB" id="A0A9D2TRA9"/>
<dbReference type="CDD" id="cd04301">
    <property type="entry name" value="NAT_SF"/>
    <property type="match status" value="1"/>
</dbReference>
<dbReference type="GO" id="GO:0016747">
    <property type="term" value="F:acyltransferase activity, transferring groups other than amino-acyl groups"/>
    <property type="evidence" value="ECO:0007669"/>
    <property type="project" value="InterPro"/>
</dbReference>
<protein>
    <submittedName>
        <fullName evidence="2">GNAT family N-acetyltransferase</fullName>
    </submittedName>
</protein>
<dbReference type="PANTHER" id="PTHR43233:SF1">
    <property type="entry name" value="FAMILY N-ACETYLTRANSFERASE, PUTATIVE (AFU_ORTHOLOGUE AFUA_6G03350)-RELATED"/>
    <property type="match status" value="1"/>
</dbReference>
<gene>
    <name evidence="2" type="ORF">H9926_01380</name>
</gene>
<reference evidence="2" key="2">
    <citation type="submission" date="2021-04" db="EMBL/GenBank/DDBJ databases">
        <authorList>
            <person name="Gilroy R."/>
        </authorList>
    </citation>
    <scope>NUCLEOTIDE SEQUENCE</scope>
    <source>
        <strain evidence="2">ChiBcec1-1630</strain>
    </source>
</reference>
<dbReference type="InterPro" id="IPR016181">
    <property type="entry name" value="Acyl_CoA_acyltransferase"/>
</dbReference>
<dbReference type="InterPro" id="IPR000182">
    <property type="entry name" value="GNAT_dom"/>
</dbReference>
<reference evidence="2" key="1">
    <citation type="journal article" date="2021" name="PeerJ">
        <title>Extensive microbial diversity within the chicken gut microbiome revealed by metagenomics and culture.</title>
        <authorList>
            <person name="Gilroy R."/>
            <person name="Ravi A."/>
            <person name="Getino M."/>
            <person name="Pursley I."/>
            <person name="Horton D.L."/>
            <person name="Alikhan N.F."/>
            <person name="Baker D."/>
            <person name="Gharbi K."/>
            <person name="Hall N."/>
            <person name="Watson M."/>
            <person name="Adriaenssens E.M."/>
            <person name="Foster-Nyarko E."/>
            <person name="Jarju S."/>
            <person name="Secka A."/>
            <person name="Antonio M."/>
            <person name="Oren A."/>
            <person name="Chaudhuri R.R."/>
            <person name="La Ragione R."/>
            <person name="Hildebrand F."/>
            <person name="Pallen M.J."/>
        </authorList>
    </citation>
    <scope>NUCLEOTIDE SEQUENCE</scope>
    <source>
        <strain evidence="2">ChiBcec1-1630</strain>
    </source>
</reference>
<sequence>MEIEYRENCLSPEDFIRLRIAVGRVATPLPQAEAALRAGLYNVTAFCVGKAVGMGRLVGDGAMYWYIQDMAVLPEYQGKGIGKSIVKRLLQHIYLHTSAGTFTTVGLMAAKGREGFYEKLGFEARPDDHSGAGMIRYIENNNRQA</sequence>
<organism evidence="2 3">
    <name type="scientific">Candidatus Eisenbergiella intestinigallinarum</name>
    <dbReference type="NCBI Taxonomy" id="2838549"/>
    <lineage>
        <taxon>Bacteria</taxon>
        <taxon>Bacillati</taxon>
        <taxon>Bacillota</taxon>
        <taxon>Clostridia</taxon>
        <taxon>Lachnospirales</taxon>
        <taxon>Lachnospiraceae</taxon>
        <taxon>Eisenbergiella</taxon>
    </lineage>
</organism>
<dbReference type="PANTHER" id="PTHR43233">
    <property type="entry name" value="FAMILY N-ACETYLTRANSFERASE, PUTATIVE (AFU_ORTHOLOGUE AFUA_6G03350)-RELATED"/>
    <property type="match status" value="1"/>
</dbReference>
<dbReference type="EMBL" id="DWVS01000029">
    <property type="protein sequence ID" value="HJC86653.1"/>
    <property type="molecule type" value="Genomic_DNA"/>
</dbReference>
<dbReference type="SUPFAM" id="SSF55729">
    <property type="entry name" value="Acyl-CoA N-acyltransferases (Nat)"/>
    <property type="match status" value="1"/>
</dbReference>
<name>A0A9D2TRA9_9FIRM</name>
<dbReference type="Pfam" id="PF13508">
    <property type="entry name" value="Acetyltransf_7"/>
    <property type="match status" value="1"/>
</dbReference>